<dbReference type="InterPro" id="IPR014748">
    <property type="entry name" value="Enoyl-CoA_hydra_C"/>
</dbReference>
<accession>A0ABY6Q580</accession>
<dbReference type="CDD" id="cd06558">
    <property type="entry name" value="crotonase-like"/>
    <property type="match status" value="1"/>
</dbReference>
<dbReference type="Gene3D" id="1.10.12.10">
    <property type="entry name" value="Lyase 2-enoyl-coa Hydratase, Chain A, domain 2"/>
    <property type="match status" value="1"/>
</dbReference>
<sequence>MSITLLTDLADNGVLTLTLNRPEVLNSLNETLTMNLLSALNDARANKDVRAIVITGSGRAFCAGADLDSKSWPSPKGLSAGEATAASMDRGFNPLVKAVSQSTKPVVTAINGIAAGGGVGLALAGDITIASESAKFKLVFGPNLGIIPDMGASWFLPNLVGRARANGLALLGDDLPAATAKDWGLIWDCVPDDQLLTKAQTIAGRLADGPTIGLKAVVKAHDRALSNTLSEQLEYEKETQRMLFDFPHVAEGVRAFIEKRKPNFRDVS</sequence>
<name>A0ABY6Q580_9GAMM</name>
<dbReference type="Proteomes" id="UP001317963">
    <property type="component" value="Chromosome"/>
</dbReference>
<organism evidence="2 3">
    <name type="scientific">Candidatus Paraluminiphilus aquimaris</name>
    <dbReference type="NCBI Taxonomy" id="2518994"/>
    <lineage>
        <taxon>Bacteria</taxon>
        <taxon>Pseudomonadati</taxon>
        <taxon>Pseudomonadota</taxon>
        <taxon>Gammaproteobacteria</taxon>
        <taxon>Cellvibrionales</taxon>
        <taxon>Halieaceae</taxon>
        <taxon>Candidatus Paraluminiphilus</taxon>
    </lineage>
</organism>
<evidence type="ECO:0000256" key="1">
    <source>
        <dbReference type="ARBA" id="ARBA00005254"/>
    </source>
</evidence>
<reference evidence="2 3" key="1">
    <citation type="submission" date="2019-02" db="EMBL/GenBank/DDBJ databases">
        <title>Halieaceae_genomes.</title>
        <authorList>
            <person name="Li S.-H."/>
        </authorList>
    </citation>
    <scope>NUCLEOTIDE SEQUENCE [LARGE SCALE GENOMIC DNA]</scope>
    <source>
        <strain evidence="2 3">JH123</strain>
    </source>
</reference>
<evidence type="ECO:0000313" key="3">
    <source>
        <dbReference type="Proteomes" id="UP001317963"/>
    </source>
</evidence>
<protein>
    <submittedName>
        <fullName evidence="2">Enoyl-CoA hydratase</fullName>
    </submittedName>
</protein>
<comment type="similarity">
    <text evidence="1">Belongs to the enoyl-CoA hydratase/isomerase family.</text>
</comment>
<dbReference type="EMBL" id="CP036501">
    <property type="protein sequence ID" value="UZP74402.1"/>
    <property type="molecule type" value="Genomic_DNA"/>
</dbReference>
<dbReference type="InterPro" id="IPR029045">
    <property type="entry name" value="ClpP/crotonase-like_dom_sf"/>
</dbReference>
<dbReference type="InterPro" id="IPR001753">
    <property type="entry name" value="Enoyl-CoA_hydra/iso"/>
</dbReference>
<dbReference type="PANTHER" id="PTHR43459">
    <property type="entry name" value="ENOYL-COA HYDRATASE"/>
    <property type="match status" value="1"/>
</dbReference>
<evidence type="ECO:0000313" key="2">
    <source>
        <dbReference type="EMBL" id="UZP74402.1"/>
    </source>
</evidence>
<dbReference type="Pfam" id="PF00378">
    <property type="entry name" value="ECH_1"/>
    <property type="match status" value="1"/>
</dbReference>
<proteinExistence type="inferred from homology"/>
<gene>
    <name evidence="2" type="ORF">E0F26_06450</name>
</gene>
<dbReference type="PANTHER" id="PTHR43459:SF1">
    <property type="entry name" value="EG:BACN32G11.4 PROTEIN"/>
    <property type="match status" value="1"/>
</dbReference>
<dbReference type="RefSeq" id="WP_279240847.1">
    <property type="nucleotide sequence ID" value="NZ_CP036501.1"/>
</dbReference>
<keyword evidence="3" id="KW-1185">Reference proteome</keyword>
<dbReference type="Gene3D" id="3.90.226.10">
    <property type="entry name" value="2-enoyl-CoA Hydratase, Chain A, domain 1"/>
    <property type="match status" value="1"/>
</dbReference>
<dbReference type="SUPFAM" id="SSF52096">
    <property type="entry name" value="ClpP/crotonase"/>
    <property type="match status" value="1"/>
</dbReference>